<sequence length="40" mass="4279">MAPAERKYSALPKDARCIYLHQLAAAALLLALAVSVSVPR</sequence>
<name>A0A7W5CCL2_9BACL</name>
<dbReference type="RefSeq" id="WP_281379203.1">
    <property type="nucleotide sequence ID" value="NZ_CBCSLB010000021.1"/>
</dbReference>
<feature type="transmembrane region" description="Helical" evidence="1">
    <location>
        <begin position="18"/>
        <end position="38"/>
    </location>
</feature>
<evidence type="ECO:0000256" key="1">
    <source>
        <dbReference type="SAM" id="Phobius"/>
    </source>
</evidence>
<keyword evidence="3" id="KW-1185">Reference proteome</keyword>
<dbReference type="EMBL" id="JACHXW010000023">
    <property type="protein sequence ID" value="MBB3155253.1"/>
    <property type="molecule type" value="Genomic_DNA"/>
</dbReference>
<protein>
    <submittedName>
        <fullName evidence="2">Uncharacterized protein</fullName>
    </submittedName>
</protein>
<evidence type="ECO:0000313" key="2">
    <source>
        <dbReference type="EMBL" id="MBB3155253.1"/>
    </source>
</evidence>
<keyword evidence="1" id="KW-0812">Transmembrane</keyword>
<accession>A0A7W5CCL2</accession>
<dbReference type="Proteomes" id="UP000518605">
    <property type="component" value="Unassembled WGS sequence"/>
</dbReference>
<dbReference type="AlphaFoldDB" id="A0A7W5CCL2"/>
<gene>
    <name evidence="2" type="ORF">FHS16_005361</name>
</gene>
<comment type="caution">
    <text evidence="2">The sequence shown here is derived from an EMBL/GenBank/DDBJ whole genome shotgun (WGS) entry which is preliminary data.</text>
</comment>
<evidence type="ECO:0000313" key="3">
    <source>
        <dbReference type="Proteomes" id="UP000518605"/>
    </source>
</evidence>
<keyword evidence="1" id="KW-0472">Membrane</keyword>
<keyword evidence="1" id="KW-1133">Transmembrane helix</keyword>
<reference evidence="2 3" key="1">
    <citation type="submission" date="2020-08" db="EMBL/GenBank/DDBJ databases">
        <title>Genomic Encyclopedia of Type Strains, Phase III (KMG-III): the genomes of soil and plant-associated and newly described type strains.</title>
        <authorList>
            <person name="Whitman W."/>
        </authorList>
    </citation>
    <scope>NUCLEOTIDE SEQUENCE [LARGE SCALE GENOMIC DNA]</scope>
    <source>
        <strain evidence="2 3">CECT 8234</strain>
    </source>
</reference>
<organism evidence="2 3">
    <name type="scientific">Paenibacillus endophyticus</name>
    <dbReference type="NCBI Taxonomy" id="1294268"/>
    <lineage>
        <taxon>Bacteria</taxon>
        <taxon>Bacillati</taxon>
        <taxon>Bacillota</taxon>
        <taxon>Bacilli</taxon>
        <taxon>Bacillales</taxon>
        <taxon>Paenibacillaceae</taxon>
        <taxon>Paenibacillus</taxon>
    </lineage>
</organism>
<proteinExistence type="predicted"/>